<gene>
    <name evidence="1" type="ORF">OCV57_09755</name>
</gene>
<organism evidence="1 2">
    <name type="scientific">Hominimerdicola aceti</name>
    <dbReference type="NCBI Taxonomy" id="2981726"/>
    <lineage>
        <taxon>Bacteria</taxon>
        <taxon>Bacillati</taxon>
        <taxon>Bacillota</taxon>
        <taxon>Clostridia</taxon>
        <taxon>Eubacteriales</taxon>
        <taxon>Oscillospiraceae</taxon>
        <taxon>Hominimerdicola</taxon>
    </lineage>
</organism>
<proteinExistence type="predicted"/>
<sequence>MEWEEFCFKISNMLRHCENKIQLNCEADKITYIIENVKYTYTIDEFEGLKKFAEQYEFDNYAIYNGHEYETMVNVVDSYSRRAFSALFEDRLLNLSIRDETSHIDYSFGEISNELIWHTIKHHDVYNRSIRISPMFFEKRLATQEQKDIISIIRLLIRLPFVVFVKSDSVMLKEELKKSMESFLFNIAYNFDYVLKPVTEIEDIFPKRIHKTQNRAKDPEELVAPQLLYNEELLEQYYMALTSDDPFVEFIAYYHIMEYFFERVYNEDICTKVKQQIQHPGFSVKRDKDIVKVVDMIKRMTKQSNENFQGSEIEALALTINKFVDISELIANLTDFDPSIVDYYKTTEVSFSNGDAVDLKDKTNQKLCKKIANRIYKTRNALVHSKSNDYIAKERGIYKPFKNNKELSKEIPLMRYISEAIIIKSAT</sequence>
<dbReference type="EMBL" id="JAOQJZ010000009">
    <property type="protein sequence ID" value="MCU6706206.1"/>
    <property type="molecule type" value="Genomic_DNA"/>
</dbReference>
<dbReference type="Proteomes" id="UP001208131">
    <property type="component" value="Unassembled WGS sequence"/>
</dbReference>
<dbReference type="AlphaFoldDB" id="A0AAE3IJ84"/>
<comment type="caution">
    <text evidence="1">The sequence shown here is derived from an EMBL/GenBank/DDBJ whole genome shotgun (WGS) entry which is preliminary data.</text>
</comment>
<protein>
    <submittedName>
        <fullName evidence="1">Uncharacterized protein</fullName>
    </submittedName>
</protein>
<accession>A0AAE3IJ84</accession>
<evidence type="ECO:0000313" key="1">
    <source>
        <dbReference type="EMBL" id="MCU6706206.1"/>
    </source>
</evidence>
<name>A0AAE3IJ84_9FIRM</name>
<keyword evidence="2" id="KW-1185">Reference proteome</keyword>
<evidence type="ECO:0000313" key="2">
    <source>
        <dbReference type="Proteomes" id="UP001208131"/>
    </source>
</evidence>
<dbReference type="RefSeq" id="WP_267301368.1">
    <property type="nucleotide sequence ID" value="NZ_JAOQJZ010000009.1"/>
</dbReference>
<reference evidence="1 2" key="1">
    <citation type="journal article" date="2021" name="ISME Commun">
        <title>Automated analysis of genomic sequences facilitates high-throughput and comprehensive description of bacteria.</title>
        <authorList>
            <person name="Hitch T.C.A."/>
        </authorList>
    </citation>
    <scope>NUCLEOTIDE SEQUENCE [LARGE SCALE GENOMIC DNA]</scope>
    <source>
        <strain evidence="1 2">Sanger_31</strain>
    </source>
</reference>